<gene>
    <name evidence="9 14" type="primary">tdk</name>
    <name evidence="14" type="ORF">WEOB_255</name>
</gene>
<feature type="active site" description="Proton acceptor" evidence="9 10">
    <location>
        <position position="88"/>
    </location>
</feature>
<feature type="binding site" evidence="11">
    <location>
        <begin position="170"/>
        <end position="173"/>
    </location>
    <ligand>
        <name>substrate</name>
    </ligand>
</feature>
<feature type="binding site" evidence="9">
    <location>
        <position position="185"/>
    </location>
    <ligand>
        <name>Zn(2+)</name>
        <dbReference type="ChEBI" id="CHEBI:29105"/>
    </ligand>
</feature>
<keyword evidence="3 9" id="KW-0963">Cytoplasm</keyword>
<dbReference type="SUPFAM" id="SSF57716">
    <property type="entry name" value="Glucocorticoid receptor-like (DNA-binding domain)"/>
    <property type="match status" value="1"/>
</dbReference>
<dbReference type="NCBIfam" id="NF003300">
    <property type="entry name" value="PRK04296.1-5"/>
    <property type="match status" value="1"/>
</dbReference>
<dbReference type="Gene3D" id="3.40.50.300">
    <property type="entry name" value="P-loop containing nucleotide triphosphate hydrolases"/>
    <property type="match status" value="1"/>
</dbReference>
<sequence length="189" mass="21767">MAKLYFYYSAMNAGKSSALLQSSYNYKERGMKTLIFTTEIDDRYEYGKVNSRIGLSARAKIFNKETNLFSIINTKNKKNTIHCVLIDECHFLNKNQVEELCNVVDILNIPVLCYGLRTDFQANLFTGSLWLLAWSDNLVELKTICFCGKKANRVLRIDDRGGVIRKGKQILIGDNNQYLSVCRKHFIQK</sequence>
<dbReference type="SUPFAM" id="SSF52540">
    <property type="entry name" value="P-loop containing nucleoside triphosphate hydrolases"/>
    <property type="match status" value="1"/>
</dbReference>
<evidence type="ECO:0000256" key="4">
    <source>
        <dbReference type="ARBA" id="ARBA00022634"/>
    </source>
</evidence>
<dbReference type="FunFam" id="3.40.50.300:FF:000323">
    <property type="entry name" value="Thymidine kinase"/>
    <property type="match status" value="1"/>
</dbReference>
<feature type="binding site" evidence="9">
    <location>
        <begin position="87"/>
        <end position="90"/>
    </location>
    <ligand>
        <name>ATP</name>
        <dbReference type="ChEBI" id="CHEBI:30616"/>
    </ligand>
</feature>
<evidence type="ECO:0000256" key="2">
    <source>
        <dbReference type="ARBA" id="ARBA00012118"/>
    </source>
</evidence>
<dbReference type="HAMAP" id="MF_00124">
    <property type="entry name" value="Thymidine_kinase"/>
    <property type="match status" value="1"/>
</dbReference>
<dbReference type="RefSeq" id="WP_281263745.1">
    <property type="nucleotide sequence ID" value="NZ_LN774881.1"/>
</dbReference>
<comment type="subcellular location">
    <subcellularLocation>
        <location evidence="9">Cytoplasm</location>
    </subcellularLocation>
</comment>
<keyword evidence="6 9" id="KW-0547">Nucleotide-binding</keyword>
<dbReference type="GO" id="GO:0046104">
    <property type="term" value="P:thymidine metabolic process"/>
    <property type="evidence" value="ECO:0007669"/>
    <property type="project" value="TreeGrafter"/>
</dbReference>
<keyword evidence="4 9" id="KW-0237">DNA synthesis</keyword>
<evidence type="ECO:0000256" key="13">
    <source>
        <dbReference type="RuleBase" id="RU004165"/>
    </source>
</evidence>
<evidence type="ECO:0000256" key="7">
    <source>
        <dbReference type="ARBA" id="ARBA00022777"/>
    </source>
</evidence>
<dbReference type="KEGG" id="wca:WEOB_255"/>
<dbReference type="InterPro" id="IPR027417">
    <property type="entry name" value="P-loop_NTPase"/>
</dbReference>
<dbReference type="EMBL" id="LN774881">
    <property type="protein sequence ID" value="CEN32197.1"/>
    <property type="molecule type" value="Genomic_DNA"/>
</dbReference>
<dbReference type="AlphaFoldDB" id="A0A0H5BWV8"/>
<dbReference type="GO" id="GO:0005829">
    <property type="term" value="C:cytosol"/>
    <property type="evidence" value="ECO:0007669"/>
    <property type="project" value="TreeGrafter"/>
</dbReference>
<evidence type="ECO:0000256" key="6">
    <source>
        <dbReference type="ARBA" id="ARBA00022741"/>
    </source>
</evidence>
<comment type="subunit">
    <text evidence="9">Homotetramer.</text>
</comment>
<accession>A0A0H5BWV8</accession>
<keyword evidence="7 9" id="KW-0418">Kinase</keyword>
<organism evidence="14 15">
    <name type="scientific">Candidatus Westeberhardia cardiocondylae</name>
    <dbReference type="NCBI Taxonomy" id="1594731"/>
    <lineage>
        <taxon>Bacteria</taxon>
        <taxon>Pseudomonadati</taxon>
        <taxon>Pseudomonadota</taxon>
        <taxon>Gammaproteobacteria</taxon>
        <taxon>Enterobacterales</taxon>
        <taxon>Enterobacteriaceae</taxon>
        <taxon>ant endosymbionts</taxon>
        <taxon>Candidatus Westeberhardia</taxon>
    </lineage>
</organism>
<dbReference type="GO" id="GO:0004797">
    <property type="term" value="F:thymidine kinase activity"/>
    <property type="evidence" value="ECO:0007669"/>
    <property type="project" value="UniProtKB-UniRule"/>
</dbReference>
<dbReference type="GO" id="GO:0008270">
    <property type="term" value="F:zinc ion binding"/>
    <property type="evidence" value="ECO:0007669"/>
    <property type="project" value="UniProtKB-UniRule"/>
</dbReference>
<dbReference type="GO" id="GO:0071897">
    <property type="term" value="P:DNA biosynthetic process"/>
    <property type="evidence" value="ECO:0007669"/>
    <property type="project" value="UniProtKB-KW"/>
</dbReference>
<feature type="binding site" evidence="11">
    <location>
        <position position="178"/>
    </location>
    <ligand>
        <name>substrate</name>
    </ligand>
</feature>
<dbReference type="PIRSF" id="PIRSF035805">
    <property type="entry name" value="TK_cell"/>
    <property type="match status" value="1"/>
</dbReference>
<evidence type="ECO:0000256" key="12">
    <source>
        <dbReference type="RuleBase" id="RU000544"/>
    </source>
</evidence>
<dbReference type="PATRIC" id="fig|1594731.3.peg.236"/>
<dbReference type="GO" id="GO:0005524">
    <property type="term" value="F:ATP binding"/>
    <property type="evidence" value="ECO:0007669"/>
    <property type="project" value="UniProtKB-UniRule"/>
</dbReference>
<evidence type="ECO:0000256" key="1">
    <source>
        <dbReference type="ARBA" id="ARBA00007587"/>
    </source>
</evidence>
<evidence type="ECO:0000256" key="11">
    <source>
        <dbReference type="PIRSR" id="PIRSR035805-2"/>
    </source>
</evidence>
<evidence type="ECO:0000256" key="3">
    <source>
        <dbReference type="ARBA" id="ARBA00022490"/>
    </source>
</evidence>
<dbReference type="STRING" id="1594731.WEOB_255"/>
<keyword evidence="5 9" id="KW-0808">Transferase</keyword>
<evidence type="ECO:0000313" key="15">
    <source>
        <dbReference type="Proteomes" id="UP000242753"/>
    </source>
</evidence>
<protein>
    <recommendedName>
        <fullName evidence="2 9">Thymidine kinase</fullName>
        <ecNumber evidence="2 9">2.7.1.21</ecNumber>
    </recommendedName>
</protein>
<keyword evidence="15" id="KW-1185">Reference proteome</keyword>
<evidence type="ECO:0000256" key="5">
    <source>
        <dbReference type="ARBA" id="ARBA00022679"/>
    </source>
</evidence>
<proteinExistence type="inferred from homology"/>
<dbReference type="InterPro" id="IPR001267">
    <property type="entry name" value="Thymidine_kinase"/>
</dbReference>
<keyword evidence="8 9" id="KW-0067">ATP-binding</keyword>
<dbReference type="EC" id="2.7.1.21" evidence="2 9"/>
<comment type="similarity">
    <text evidence="1 9 13">Belongs to the thymidine kinase family.</text>
</comment>
<dbReference type="Gene3D" id="3.30.60.20">
    <property type="match status" value="1"/>
</dbReference>
<dbReference type="PANTHER" id="PTHR11441">
    <property type="entry name" value="THYMIDINE KINASE"/>
    <property type="match status" value="1"/>
</dbReference>
<keyword evidence="9" id="KW-0862">Zinc</keyword>
<dbReference type="Pfam" id="PF00265">
    <property type="entry name" value="TK"/>
    <property type="match status" value="1"/>
</dbReference>
<feature type="binding site" evidence="9">
    <location>
        <position position="182"/>
    </location>
    <ligand>
        <name>Zn(2+)</name>
        <dbReference type="ChEBI" id="CHEBI:29105"/>
    </ligand>
</feature>
<feature type="binding site" evidence="9">
    <location>
        <position position="145"/>
    </location>
    <ligand>
        <name>Zn(2+)</name>
        <dbReference type="ChEBI" id="CHEBI:29105"/>
    </ligand>
</feature>
<evidence type="ECO:0000256" key="10">
    <source>
        <dbReference type="PIRSR" id="PIRSR035805-1"/>
    </source>
</evidence>
<dbReference type="PANTHER" id="PTHR11441:SF0">
    <property type="entry name" value="THYMIDINE KINASE, CYTOSOLIC"/>
    <property type="match status" value="1"/>
</dbReference>
<feature type="binding site" evidence="9">
    <location>
        <position position="147"/>
    </location>
    <ligand>
        <name>Zn(2+)</name>
        <dbReference type="ChEBI" id="CHEBI:29105"/>
    </ligand>
</feature>
<feature type="binding site" evidence="9">
    <location>
        <begin position="9"/>
        <end position="16"/>
    </location>
    <ligand>
        <name>ATP</name>
        <dbReference type="ChEBI" id="CHEBI:30616"/>
    </ligand>
</feature>
<reference evidence="15" key="1">
    <citation type="submission" date="2015-01" db="EMBL/GenBank/DDBJ databases">
        <authorList>
            <person name="Manzano-Marin A."/>
            <person name="Manzano-Marin A."/>
        </authorList>
    </citation>
    <scope>NUCLEOTIDE SEQUENCE [LARGE SCALE GENOMIC DNA]</scope>
    <source>
        <strain evidence="15">obscurior</strain>
    </source>
</reference>
<name>A0A0H5BWV8_9ENTR</name>
<evidence type="ECO:0000313" key="14">
    <source>
        <dbReference type="EMBL" id="CEN32197.1"/>
    </source>
</evidence>
<comment type="catalytic activity">
    <reaction evidence="9 12">
        <text>thymidine + ATP = dTMP + ADP + H(+)</text>
        <dbReference type="Rhea" id="RHEA:19129"/>
        <dbReference type="ChEBI" id="CHEBI:15378"/>
        <dbReference type="ChEBI" id="CHEBI:17748"/>
        <dbReference type="ChEBI" id="CHEBI:30616"/>
        <dbReference type="ChEBI" id="CHEBI:63528"/>
        <dbReference type="ChEBI" id="CHEBI:456216"/>
        <dbReference type="EC" id="2.7.1.21"/>
    </reaction>
</comment>
<keyword evidence="9" id="KW-0479">Metal-binding</keyword>
<evidence type="ECO:0000256" key="9">
    <source>
        <dbReference type="HAMAP-Rule" id="MF_00124"/>
    </source>
</evidence>
<dbReference type="Proteomes" id="UP000242753">
    <property type="component" value="Chromosome I"/>
</dbReference>
<evidence type="ECO:0000256" key="8">
    <source>
        <dbReference type="ARBA" id="ARBA00022840"/>
    </source>
</evidence>